<reference evidence="6" key="1">
    <citation type="journal article" date="2019" name="Int. J. Syst. Evol. Microbiol.">
        <title>The Global Catalogue of Microorganisms (GCM) 10K type strain sequencing project: providing services to taxonomists for standard genome sequencing and annotation.</title>
        <authorList>
            <consortium name="The Broad Institute Genomics Platform"/>
            <consortium name="The Broad Institute Genome Sequencing Center for Infectious Disease"/>
            <person name="Wu L."/>
            <person name="Ma J."/>
        </authorList>
    </citation>
    <scope>NUCLEOTIDE SEQUENCE [LARGE SCALE GENOMIC DNA]</scope>
    <source>
        <strain evidence="6">CCUG 36956</strain>
    </source>
</reference>
<evidence type="ECO:0000313" key="6">
    <source>
        <dbReference type="Proteomes" id="UP001596223"/>
    </source>
</evidence>
<dbReference type="Proteomes" id="UP001596223">
    <property type="component" value="Unassembled WGS sequence"/>
</dbReference>
<proteinExistence type="inferred from homology"/>
<evidence type="ECO:0000256" key="2">
    <source>
        <dbReference type="ARBA" id="ARBA00006411"/>
    </source>
</evidence>
<dbReference type="EMBL" id="JBHSQN010000014">
    <property type="protein sequence ID" value="MFC6013461.1"/>
    <property type="molecule type" value="Genomic_DNA"/>
</dbReference>
<comment type="similarity">
    <text evidence="2">Belongs to the EspG family.</text>
</comment>
<comment type="subcellular location">
    <subcellularLocation>
        <location evidence="1">Cytoplasm</location>
    </subcellularLocation>
</comment>
<accession>A0ABW1JVG0</accession>
<dbReference type="InterPro" id="IPR025734">
    <property type="entry name" value="EspG"/>
</dbReference>
<keyword evidence="4" id="KW-0143">Chaperone</keyword>
<gene>
    <name evidence="5" type="ORF">ACFP3H_20595</name>
</gene>
<sequence>MSEWSWAPDDFAALWFNEARDRFPRPLHFTSRFRYREEFEAHRAAICSRYASEETRAIELALGTLEKSEIRIEVSAETGLLDPSDRVLHKIVGVRDIEHAVIAAQSISNEIAGPVWVRQGRPDYLGNGITSRIPECAPGTLRGEEFYQRDTKLERDSYFSDVAYNSPRERYARLVNRPLVGMGSAVIRIGGLHSRSEPVRIMEWLDFADDGRYDRRIVGDVVRIFPVRRAGIAAELTQWLVKELHNTYRSQSR</sequence>
<comment type="caution">
    <text evidence="5">The sequence shown here is derived from an EMBL/GenBank/DDBJ whole genome shotgun (WGS) entry which is preliminary data.</text>
</comment>
<dbReference type="RefSeq" id="WP_378608463.1">
    <property type="nucleotide sequence ID" value="NZ_JBHSQN010000014.1"/>
</dbReference>
<keyword evidence="3" id="KW-0963">Cytoplasm</keyword>
<protein>
    <submittedName>
        <fullName evidence="5">ESX secretion-associated protein EspG</fullName>
    </submittedName>
</protein>
<evidence type="ECO:0000256" key="3">
    <source>
        <dbReference type="ARBA" id="ARBA00022490"/>
    </source>
</evidence>
<name>A0ABW1JVG0_9NOCA</name>
<dbReference type="Pfam" id="PF14011">
    <property type="entry name" value="ESX-1_EspG"/>
    <property type="match status" value="1"/>
</dbReference>
<organism evidence="5 6">
    <name type="scientific">Nocardia lasii</name>
    <dbReference type="NCBI Taxonomy" id="1616107"/>
    <lineage>
        <taxon>Bacteria</taxon>
        <taxon>Bacillati</taxon>
        <taxon>Actinomycetota</taxon>
        <taxon>Actinomycetes</taxon>
        <taxon>Mycobacteriales</taxon>
        <taxon>Nocardiaceae</taxon>
        <taxon>Nocardia</taxon>
    </lineage>
</organism>
<evidence type="ECO:0000256" key="4">
    <source>
        <dbReference type="ARBA" id="ARBA00023186"/>
    </source>
</evidence>
<keyword evidence="6" id="KW-1185">Reference proteome</keyword>
<evidence type="ECO:0000256" key="1">
    <source>
        <dbReference type="ARBA" id="ARBA00004496"/>
    </source>
</evidence>
<evidence type="ECO:0000313" key="5">
    <source>
        <dbReference type="EMBL" id="MFC6013461.1"/>
    </source>
</evidence>